<comment type="caution">
    <text evidence="2">The sequence shown here is derived from an EMBL/GenBank/DDBJ whole genome shotgun (WGS) entry which is preliminary data.</text>
</comment>
<organism evidence="2 3">
    <name type="scientific">Rhizobium leguminosarum</name>
    <dbReference type="NCBI Taxonomy" id="384"/>
    <lineage>
        <taxon>Bacteria</taxon>
        <taxon>Pseudomonadati</taxon>
        <taxon>Pseudomonadota</taxon>
        <taxon>Alphaproteobacteria</taxon>
        <taxon>Hyphomicrobiales</taxon>
        <taxon>Rhizobiaceae</taxon>
        <taxon>Rhizobium/Agrobacterium group</taxon>
        <taxon>Rhizobium</taxon>
    </lineage>
</organism>
<dbReference type="InterPro" id="IPR031709">
    <property type="entry name" value="PutAbiC"/>
</dbReference>
<proteinExistence type="predicted"/>
<accession>A0AAE2SWI7</accession>
<keyword evidence="1" id="KW-0472">Membrane</keyword>
<dbReference type="Pfam" id="PF16872">
    <property type="entry name" value="putAbiC"/>
    <property type="match status" value="1"/>
</dbReference>
<keyword evidence="1" id="KW-0812">Transmembrane</keyword>
<feature type="transmembrane region" description="Helical" evidence="1">
    <location>
        <begin position="32"/>
        <end position="52"/>
    </location>
</feature>
<feature type="transmembrane region" description="Helical" evidence="1">
    <location>
        <begin position="106"/>
        <end position="124"/>
    </location>
</feature>
<evidence type="ECO:0000256" key="1">
    <source>
        <dbReference type="SAM" id="Phobius"/>
    </source>
</evidence>
<protein>
    <submittedName>
        <fullName evidence="2">Membrane protein</fullName>
    </submittedName>
</protein>
<dbReference type="EMBL" id="JACIGO010000001">
    <property type="protein sequence ID" value="MBB4289499.1"/>
    <property type="molecule type" value="Genomic_DNA"/>
</dbReference>
<dbReference type="Proteomes" id="UP000538507">
    <property type="component" value="Unassembled WGS sequence"/>
</dbReference>
<dbReference type="AlphaFoldDB" id="A0AAE2SWI7"/>
<reference evidence="2 3" key="1">
    <citation type="submission" date="2020-08" db="EMBL/GenBank/DDBJ databases">
        <title>Genomic Encyclopedia of Type Strains, Phase IV (KMG-V): Genome sequencing to study the core and pangenomes of soil and plant-associated prokaryotes.</title>
        <authorList>
            <person name="Whitman W."/>
        </authorList>
    </citation>
    <scope>NUCLEOTIDE SEQUENCE [LARGE SCALE GENOMIC DNA]</scope>
    <source>
        <strain evidence="2 3">SEMIA 415</strain>
    </source>
</reference>
<name>A0AAE2SWI7_RHILE</name>
<gene>
    <name evidence="2" type="ORF">GGE16_001515</name>
</gene>
<sequence length="342" mass="39705">MRFGLWFIAMAVIAIGAYILHDQMANFRYEYYAAVAILMAAVSGSFWASVAVDRIVQPKSGDSRHIFTFLLVVAFLMIGAATVVGVHTEWEDKNLGTLGDFLGGTLNPILTFLSFIALLLTIVLQQREVHSARGEANSLKTERFKDRMRAEKQQFENTFFQMLNYHNSIVNSIDIWKGQTKETLRGRECFKFYFDVMKAEYDRVEMIDARQRVLHAYHSKVWETFQKDLAHYYRFLYNLVRFVDQNKVVSKTKYIRIMRAQLSDFEMSMLFYNGLTDNGTRFKEYVEYFTLFDNLPDNALLSSAHRSFYAESAFDEAARKQPLSFQDVNHEVAEAEDVTNPE</sequence>
<keyword evidence="1" id="KW-1133">Transmembrane helix</keyword>
<evidence type="ECO:0000313" key="2">
    <source>
        <dbReference type="EMBL" id="MBB4289499.1"/>
    </source>
</evidence>
<feature type="transmembrane region" description="Helical" evidence="1">
    <location>
        <begin position="64"/>
        <end position="86"/>
    </location>
</feature>
<dbReference type="RefSeq" id="WP_183606585.1">
    <property type="nucleotide sequence ID" value="NZ_JACHAZ010000002.1"/>
</dbReference>
<evidence type="ECO:0000313" key="3">
    <source>
        <dbReference type="Proteomes" id="UP000538507"/>
    </source>
</evidence>